<protein>
    <submittedName>
        <fullName evidence="3">Endonuclease domain-containing protein</fullName>
    </submittedName>
</protein>
<dbReference type="Gene3D" id="3.40.960.10">
    <property type="entry name" value="VSR Endonuclease"/>
    <property type="match status" value="1"/>
</dbReference>
<dbReference type="PANTHER" id="PTHR38590:SF1">
    <property type="entry name" value="BLL0828 PROTEIN"/>
    <property type="match status" value="1"/>
</dbReference>
<evidence type="ECO:0000259" key="2">
    <source>
        <dbReference type="Pfam" id="PF04480"/>
    </source>
</evidence>
<name>A0A2N5C9A5_9BURK</name>
<dbReference type="Pfam" id="PF04480">
    <property type="entry name" value="DUF559"/>
    <property type="match status" value="1"/>
</dbReference>
<dbReference type="InterPro" id="IPR047216">
    <property type="entry name" value="Endonuclease_DUF559_bact"/>
</dbReference>
<evidence type="ECO:0000313" key="4">
    <source>
        <dbReference type="Proteomes" id="UP000234341"/>
    </source>
</evidence>
<accession>A0A2N5C9A5</accession>
<dbReference type="Proteomes" id="UP000234341">
    <property type="component" value="Unassembled WGS sequence"/>
</dbReference>
<dbReference type="PANTHER" id="PTHR38590">
    <property type="entry name" value="BLL0828 PROTEIN"/>
    <property type="match status" value="1"/>
</dbReference>
<reference evidence="3 4" key="1">
    <citation type="submission" date="2017-12" db="EMBL/GenBank/DDBJ databases">
        <title>Genome sequence of the active heterotrophic nitrifier-denitrifier, Cupriavidus pauculus UM1.</title>
        <authorList>
            <person name="Putonti C."/>
            <person name="Castignetti D."/>
        </authorList>
    </citation>
    <scope>NUCLEOTIDE SEQUENCE [LARGE SCALE GENOMIC DNA]</scope>
    <source>
        <strain evidence="3 4">UM1</strain>
    </source>
</reference>
<keyword evidence="3" id="KW-0378">Hydrolase</keyword>
<evidence type="ECO:0000313" key="3">
    <source>
        <dbReference type="EMBL" id="PLP98803.1"/>
    </source>
</evidence>
<dbReference type="OrthoDB" id="9798754at2"/>
<evidence type="ECO:0000256" key="1">
    <source>
        <dbReference type="SAM" id="MobiDB-lite"/>
    </source>
</evidence>
<dbReference type="InterPro" id="IPR011335">
    <property type="entry name" value="Restrct_endonuc-II-like"/>
</dbReference>
<keyword evidence="3" id="KW-0255">Endonuclease</keyword>
<dbReference type="GO" id="GO:0004519">
    <property type="term" value="F:endonuclease activity"/>
    <property type="evidence" value="ECO:0007669"/>
    <property type="project" value="UniProtKB-KW"/>
</dbReference>
<sequence>MTNHEFAKELRSHQTAAEERLWYFLRAHRFLGLKFKRQKPVGLYIADFICMERKLIVEADGGQHGTLRDFDRDVWLQDQGYTVLRFWNNQIQDEIEGVLEAIRQAVLAKDFVEPPALSPDPSSARGRGENPASVPNAIGPRSSFPFGRGAVGEGNRPKQGSATT</sequence>
<dbReference type="SUPFAM" id="SSF52980">
    <property type="entry name" value="Restriction endonuclease-like"/>
    <property type="match status" value="1"/>
</dbReference>
<comment type="caution">
    <text evidence="3">The sequence shown here is derived from an EMBL/GenBank/DDBJ whole genome shotgun (WGS) entry which is preliminary data.</text>
</comment>
<dbReference type="InterPro" id="IPR007569">
    <property type="entry name" value="DUF559"/>
</dbReference>
<feature type="region of interest" description="Disordered" evidence="1">
    <location>
        <begin position="113"/>
        <end position="164"/>
    </location>
</feature>
<feature type="domain" description="DUF559" evidence="2">
    <location>
        <begin position="3"/>
        <end position="105"/>
    </location>
</feature>
<organism evidence="3 4">
    <name type="scientific">Cupriavidus pauculus</name>
    <dbReference type="NCBI Taxonomy" id="82633"/>
    <lineage>
        <taxon>Bacteria</taxon>
        <taxon>Pseudomonadati</taxon>
        <taxon>Pseudomonadota</taxon>
        <taxon>Betaproteobacteria</taxon>
        <taxon>Burkholderiales</taxon>
        <taxon>Burkholderiaceae</taxon>
        <taxon>Cupriavidus</taxon>
    </lineage>
</organism>
<dbReference type="CDD" id="cd01038">
    <property type="entry name" value="Endonuclease_DUF559"/>
    <property type="match status" value="1"/>
</dbReference>
<gene>
    <name evidence="3" type="ORF">CYJ10_20105</name>
</gene>
<keyword evidence="3" id="KW-0540">Nuclease</keyword>
<dbReference type="AlphaFoldDB" id="A0A2N5C9A5"/>
<dbReference type="EMBL" id="PJRP01000010">
    <property type="protein sequence ID" value="PLP98803.1"/>
    <property type="molecule type" value="Genomic_DNA"/>
</dbReference>
<proteinExistence type="predicted"/>